<keyword evidence="2" id="KW-1133">Transmembrane helix</keyword>
<feature type="transmembrane region" description="Helical" evidence="2">
    <location>
        <begin position="20"/>
        <end position="41"/>
    </location>
</feature>
<dbReference type="OrthoDB" id="1840418at2759"/>
<keyword evidence="2" id="KW-0472">Membrane</keyword>
<protein>
    <submittedName>
        <fullName evidence="3">Uncharacterized protein</fullName>
    </submittedName>
</protein>
<name>A0A2V3ILP5_9FLOR</name>
<dbReference type="Proteomes" id="UP000247409">
    <property type="component" value="Unassembled WGS sequence"/>
</dbReference>
<feature type="region of interest" description="Disordered" evidence="1">
    <location>
        <begin position="52"/>
        <end position="88"/>
    </location>
</feature>
<organism evidence="3 4">
    <name type="scientific">Gracilariopsis chorda</name>
    <dbReference type="NCBI Taxonomy" id="448386"/>
    <lineage>
        <taxon>Eukaryota</taxon>
        <taxon>Rhodophyta</taxon>
        <taxon>Florideophyceae</taxon>
        <taxon>Rhodymeniophycidae</taxon>
        <taxon>Gracilariales</taxon>
        <taxon>Gracilariaceae</taxon>
        <taxon>Gracilariopsis</taxon>
    </lineage>
</organism>
<dbReference type="EMBL" id="NBIV01000179">
    <property type="protein sequence ID" value="PXF42040.1"/>
    <property type="molecule type" value="Genomic_DNA"/>
</dbReference>
<proteinExistence type="predicted"/>
<dbReference type="AlphaFoldDB" id="A0A2V3ILP5"/>
<keyword evidence="4" id="KW-1185">Reference proteome</keyword>
<sequence>MTVVDRSNTNWTPWPRLAAIPQRFQLIGGVAAIMGAAALLLKARTSRAPVPSTINKEWQDATDAASHAKEREAADPIVLNPISKSMKK</sequence>
<comment type="caution">
    <text evidence="3">The sequence shown here is derived from an EMBL/GenBank/DDBJ whole genome shotgun (WGS) entry which is preliminary data.</text>
</comment>
<evidence type="ECO:0000256" key="1">
    <source>
        <dbReference type="SAM" id="MobiDB-lite"/>
    </source>
</evidence>
<evidence type="ECO:0000313" key="3">
    <source>
        <dbReference type="EMBL" id="PXF42040.1"/>
    </source>
</evidence>
<keyword evidence="2" id="KW-0812">Transmembrane</keyword>
<evidence type="ECO:0000313" key="4">
    <source>
        <dbReference type="Proteomes" id="UP000247409"/>
    </source>
</evidence>
<reference evidence="3 4" key="1">
    <citation type="journal article" date="2018" name="Mol. Biol. Evol.">
        <title>Analysis of the draft genome of the red seaweed Gracilariopsis chorda provides insights into genome size evolution in Rhodophyta.</title>
        <authorList>
            <person name="Lee J."/>
            <person name="Yang E.C."/>
            <person name="Graf L."/>
            <person name="Yang J.H."/>
            <person name="Qiu H."/>
            <person name="Zel Zion U."/>
            <person name="Chan C.X."/>
            <person name="Stephens T.G."/>
            <person name="Weber A.P.M."/>
            <person name="Boo G.H."/>
            <person name="Boo S.M."/>
            <person name="Kim K.M."/>
            <person name="Shin Y."/>
            <person name="Jung M."/>
            <person name="Lee S.J."/>
            <person name="Yim H.S."/>
            <person name="Lee J.H."/>
            <person name="Bhattacharya D."/>
            <person name="Yoon H.S."/>
        </authorList>
    </citation>
    <scope>NUCLEOTIDE SEQUENCE [LARGE SCALE GENOMIC DNA]</scope>
    <source>
        <strain evidence="3 4">SKKU-2015</strain>
        <tissue evidence="3">Whole body</tissue>
    </source>
</reference>
<accession>A0A2V3ILP5</accession>
<gene>
    <name evidence="3" type="ORF">BWQ96_08248</name>
</gene>
<evidence type="ECO:0000256" key="2">
    <source>
        <dbReference type="SAM" id="Phobius"/>
    </source>
</evidence>